<dbReference type="PROSITE" id="PS50931">
    <property type="entry name" value="HTH_LYSR"/>
    <property type="match status" value="1"/>
</dbReference>
<feature type="domain" description="HTH lysR-type" evidence="5">
    <location>
        <begin position="1"/>
        <end position="60"/>
    </location>
</feature>
<dbReference type="Gene3D" id="1.10.10.10">
    <property type="entry name" value="Winged helix-like DNA-binding domain superfamily/Winged helix DNA-binding domain"/>
    <property type="match status" value="1"/>
</dbReference>
<evidence type="ECO:0000259" key="5">
    <source>
        <dbReference type="PROSITE" id="PS50931"/>
    </source>
</evidence>
<dbReference type="Proteomes" id="UP000776629">
    <property type="component" value="Unassembled WGS sequence"/>
</dbReference>
<dbReference type="InterPro" id="IPR000847">
    <property type="entry name" value="LysR_HTH_N"/>
</dbReference>
<reference evidence="6 7" key="1">
    <citation type="journal article" date="2021" name="Sci. Rep.">
        <title>The distribution of antibiotic resistance genes in chicken gut microbiota commensals.</title>
        <authorList>
            <person name="Juricova H."/>
            <person name="Matiasovicova J."/>
            <person name="Kubasova T."/>
            <person name="Cejkova D."/>
            <person name="Rychlik I."/>
        </authorList>
    </citation>
    <scope>NUCLEOTIDE SEQUENCE [LARGE SCALE GENOMIC DNA]</scope>
    <source>
        <strain evidence="6 7">An810</strain>
    </source>
</reference>
<dbReference type="InterPro" id="IPR005119">
    <property type="entry name" value="LysR_subst-bd"/>
</dbReference>
<dbReference type="PANTHER" id="PTHR30346">
    <property type="entry name" value="TRANSCRIPTIONAL DUAL REGULATOR HCAR-RELATED"/>
    <property type="match status" value="1"/>
</dbReference>
<dbReference type="SUPFAM" id="SSF46785">
    <property type="entry name" value="Winged helix' DNA-binding domain"/>
    <property type="match status" value="1"/>
</dbReference>
<keyword evidence="3" id="KW-0238">DNA-binding</keyword>
<evidence type="ECO:0000313" key="7">
    <source>
        <dbReference type="Proteomes" id="UP000776629"/>
    </source>
</evidence>
<organism evidence="6 7">
    <name type="scientific">Limosilactobacillus alvi</name>
    <dbReference type="NCBI Taxonomy" id="990412"/>
    <lineage>
        <taxon>Bacteria</taxon>
        <taxon>Bacillati</taxon>
        <taxon>Bacillota</taxon>
        <taxon>Bacilli</taxon>
        <taxon>Lactobacillales</taxon>
        <taxon>Lactobacillaceae</taxon>
        <taxon>Limosilactobacillus</taxon>
    </lineage>
</organism>
<evidence type="ECO:0000256" key="4">
    <source>
        <dbReference type="ARBA" id="ARBA00023163"/>
    </source>
</evidence>
<comment type="similarity">
    <text evidence="1">Belongs to the LysR transcriptional regulatory family.</text>
</comment>
<keyword evidence="2" id="KW-0805">Transcription regulation</keyword>
<dbReference type="PANTHER" id="PTHR30346:SF29">
    <property type="entry name" value="LYSR SUBSTRATE-BINDING"/>
    <property type="match status" value="1"/>
</dbReference>
<dbReference type="RefSeq" id="WP_204775953.1">
    <property type="nucleotide sequence ID" value="NZ_JACJJQ010000004.1"/>
</dbReference>
<accession>A0ABS2ELW9</accession>
<dbReference type="Pfam" id="PF03466">
    <property type="entry name" value="LysR_substrate"/>
    <property type="match status" value="1"/>
</dbReference>
<dbReference type="InterPro" id="IPR036388">
    <property type="entry name" value="WH-like_DNA-bd_sf"/>
</dbReference>
<keyword evidence="7" id="KW-1185">Reference proteome</keyword>
<dbReference type="SUPFAM" id="SSF53850">
    <property type="entry name" value="Periplasmic binding protein-like II"/>
    <property type="match status" value="1"/>
</dbReference>
<comment type="caution">
    <text evidence="6">The sequence shown here is derived from an EMBL/GenBank/DDBJ whole genome shotgun (WGS) entry which is preliminary data.</text>
</comment>
<dbReference type="Pfam" id="PF00126">
    <property type="entry name" value="HTH_1"/>
    <property type="match status" value="1"/>
</dbReference>
<proteinExistence type="inferred from homology"/>
<dbReference type="Gene3D" id="3.40.190.10">
    <property type="entry name" value="Periplasmic binding protein-like II"/>
    <property type="match status" value="2"/>
</dbReference>
<dbReference type="PRINTS" id="PR00039">
    <property type="entry name" value="HTHLYSR"/>
</dbReference>
<evidence type="ECO:0000256" key="1">
    <source>
        <dbReference type="ARBA" id="ARBA00009437"/>
    </source>
</evidence>
<evidence type="ECO:0000256" key="2">
    <source>
        <dbReference type="ARBA" id="ARBA00023015"/>
    </source>
</evidence>
<name>A0ABS2ELW9_9LACO</name>
<sequence length="297" mass="33629">MNIKDIKYYCSLVEEKNFSKVAELFNVSQPTITMAIKRLEKEFNAPFFIRDQSHRELRITTAGEQFYMHAQAILTEIEVARKEIISSQEGKIRFGLPPIIGNYYFPPLSPGLMKKGIMQQLETYEYGSAHLLKMVQRGDLDMALLGSIKPINYPRLRSQILATFPINIIVSKHHPLAAKKAIGVTFADLKNEAFLALAKEAEFIHQQAFRTLTQQNHFRPQISYQTNDVHILKSMVADNLGIAYLTDLAVLDSDDVVRVPLTDPDAPVFMVSSVSRTTTPMNSTKQALWDELLKAAK</sequence>
<evidence type="ECO:0000256" key="3">
    <source>
        <dbReference type="ARBA" id="ARBA00023125"/>
    </source>
</evidence>
<dbReference type="InterPro" id="IPR036390">
    <property type="entry name" value="WH_DNA-bd_sf"/>
</dbReference>
<dbReference type="EMBL" id="JACJJQ010000004">
    <property type="protein sequence ID" value="MBM6753433.1"/>
    <property type="molecule type" value="Genomic_DNA"/>
</dbReference>
<evidence type="ECO:0000313" key="6">
    <source>
        <dbReference type="EMBL" id="MBM6753433.1"/>
    </source>
</evidence>
<gene>
    <name evidence="6" type="ORF">H5993_01450</name>
</gene>
<keyword evidence="4" id="KW-0804">Transcription</keyword>
<protein>
    <submittedName>
        <fullName evidence="6">LysR family transcriptional regulator</fullName>
    </submittedName>
</protein>